<organism evidence="4 5">
    <name type="scientific">Nocardia sputorum</name>
    <dbReference type="NCBI Taxonomy" id="2984338"/>
    <lineage>
        <taxon>Bacteria</taxon>
        <taxon>Bacillati</taxon>
        <taxon>Actinomycetota</taxon>
        <taxon>Actinomycetes</taxon>
        <taxon>Mycobacteriales</taxon>
        <taxon>Nocardiaceae</taxon>
        <taxon>Nocardia</taxon>
    </lineage>
</organism>
<dbReference type="PANTHER" id="PTHR30136">
    <property type="entry name" value="HELIX-TURN-HELIX TRANSCRIPTIONAL REGULATOR, ICLR FAMILY"/>
    <property type="match status" value="1"/>
</dbReference>
<dbReference type="InterPro" id="IPR050707">
    <property type="entry name" value="HTH_MetabolicPath_Reg"/>
</dbReference>
<accession>A0ABN6U4I9</accession>
<keyword evidence="1" id="KW-0805">Transcription regulation</keyword>
<gene>
    <name evidence="4" type="ORF">IFM12276_30530</name>
</gene>
<dbReference type="Gene3D" id="1.10.10.10">
    <property type="entry name" value="Winged helix-like DNA-binding domain superfamily/Winged helix DNA-binding domain"/>
    <property type="match status" value="1"/>
</dbReference>
<evidence type="ECO:0000259" key="3">
    <source>
        <dbReference type="PROSITE" id="PS51077"/>
    </source>
</evidence>
<sequence>MTTDAPQRTERQSPSPPTDRVVAIMELLGSTPQRSYSLAEIERTLGISRATAHAILSALVGHDWIVRDHDSGHYSWGPAIAALARPAGATSRRIRARLGELAATIGCEVLLFQPQGDALVVIDTAGSTAASPAITAGFTVPLVAPFGREYIAFSTPEAQQAWLDRVGPTEPAFVTRMTRVLARVRDRGYAIERRSHAFGRVYAALHALSGEIDAITARLAGAVADLTVVDFLDDELIDGNDHTVATISAPVLAGTGVIPLTITAVVVQPLTAEAVTALGSEILAATVDIKDLVNTYGDA</sequence>
<dbReference type="EMBL" id="AP026978">
    <property type="protein sequence ID" value="BDU00025.1"/>
    <property type="molecule type" value="Genomic_DNA"/>
</dbReference>
<evidence type="ECO:0000313" key="5">
    <source>
        <dbReference type="Proteomes" id="UP001317870"/>
    </source>
</evidence>
<keyword evidence="2" id="KW-0804">Transcription</keyword>
<dbReference type="RefSeq" id="WP_281880252.1">
    <property type="nucleotide sequence ID" value="NZ_AP026978.1"/>
</dbReference>
<dbReference type="InterPro" id="IPR005471">
    <property type="entry name" value="Tscrpt_reg_IclR_N"/>
</dbReference>
<dbReference type="InterPro" id="IPR036388">
    <property type="entry name" value="WH-like_DNA-bd_sf"/>
</dbReference>
<dbReference type="InterPro" id="IPR036390">
    <property type="entry name" value="WH_DNA-bd_sf"/>
</dbReference>
<evidence type="ECO:0000256" key="1">
    <source>
        <dbReference type="ARBA" id="ARBA00023015"/>
    </source>
</evidence>
<name>A0ABN6U4I9_9NOCA</name>
<evidence type="ECO:0000256" key="2">
    <source>
        <dbReference type="ARBA" id="ARBA00023163"/>
    </source>
</evidence>
<dbReference type="Proteomes" id="UP001317870">
    <property type="component" value="Chromosome"/>
</dbReference>
<dbReference type="Gene3D" id="3.30.450.40">
    <property type="match status" value="1"/>
</dbReference>
<dbReference type="PROSITE" id="PS51077">
    <property type="entry name" value="HTH_ICLR"/>
    <property type="match status" value="1"/>
</dbReference>
<dbReference type="SMART" id="SM00346">
    <property type="entry name" value="HTH_ICLR"/>
    <property type="match status" value="1"/>
</dbReference>
<evidence type="ECO:0000313" key="4">
    <source>
        <dbReference type="EMBL" id="BDU00025.1"/>
    </source>
</evidence>
<dbReference type="SUPFAM" id="SSF46785">
    <property type="entry name" value="Winged helix' DNA-binding domain"/>
    <property type="match status" value="1"/>
</dbReference>
<feature type="domain" description="HTH iclR-type" evidence="3">
    <location>
        <begin position="15"/>
        <end position="78"/>
    </location>
</feature>
<dbReference type="InterPro" id="IPR029016">
    <property type="entry name" value="GAF-like_dom_sf"/>
</dbReference>
<dbReference type="Pfam" id="PF09339">
    <property type="entry name" value="HTH_IclR"/>
    <property type="match status" value="1"/>
</dbReference>
<reference evidence="4 5" key="1">
    <citation type="submission" date="2022-11" db="EMBL/GenBank/DDBJ databases">
        <title>Genome Sequencing of Nocardia sp. ON39_IFM12276 and assembly.</title>
        <authorList>
            <person name="Shimojima M."/>
            <person name="Toyokawa M."/>
            <person name="Uesaka K."/>
        </authorList>
    </citation>
    <scope>NUCLEOTIDE SEQUENCE [LARGE SCALE GENOMIC DNA]</scope>
    <source>
        <strain evidence="4 5">IFM 12276</strain>
    </source>
</reference>
<proteinExistence type="predicted"/>
<keyword evidence="5" id="KW-1185">Reference proteome</keyword>
<protein>
    <submittedName>
        <fullName evidence="4">Transcriptional regulator, IclR family protein</fullName>
    </submittedName>
</protein>
<dbReference type="SUPFAM" id="SSF55781">
    <property type="entry name" value="GAF domain-like"/>
    <property type="match status" value="1"/>
</dbReference>
<dbReference type="PANTHER" id="PTHR30136:SF35">
    <property type="entry name" value="HTH-TYPE TRANSCRIPTIONAL REGULATOR RV1719"/>
    <property type="match status" value="1"/>
</dbReference>